<feature type="domain" description="MBG" evidence="2">
    <location>
        <begin position="1167"/>
        <end position="1243"/>
    </location>
</feature>
<organism evidence="3 4">
    <name type="scientific">Pedobacter hartonius</name>
    <dbReference type="NCBI Taxonomy" id="425514"/>
    <lineage>
        <taxon>Bacteria</taxon>
        <taxon>Pseudomonadati</taxon>
        <taxon>Bacteroidota</taxon>
        <taxon>Sphingobacteriia</taxon>
        <taxon>Sphingobacteriales</taxon>
        <taxon>Sphingobacteriaceae</taxon>
        <taxon>Pedobacter</taxon>
    </lineage>
</organism>
<keyword evidence="1" id="KW-0732">Signal</keyword>
<feature type="domain" description="MBG" evidence="2">
    <location>
        <begin position="923"/>
        <end position="999"/>
    </location>
</feature>
<accession>A0A1H3W7W6</accession>
<gene>
    <name evidence="3" type="ORF">SAMN05443550_101136</name>
</gene>
<feature type="domain" description="MBG" evidence="2">
    <location>
        <begin position="1005"/>
        <end position="1079"/>
    </location>
</feature>
<feature type="domain" description="MBG" evidence="2">
    <location>
        <begin position="520"/>
        <end position="597"/>
    </location>
</feature>
<dbReference type="Pfam" id="PF18676">
    <property type="entry name" value="MBG_2"/>
    <property type="match status" value="7"/>
</dbReference>
<feature type="domain" description="MBG" evidence="2">
    <location>
        <begin position="692"/>
        <end position="763"/>
    </location>
</feature>
<dbReference type="SUPFAM" id="SSF49373">
    <property type="entry name" value="Invasin/intimin cell-adhesion fragments"/>
    <property type="match status" value="1"/>
</dbReference>
<name>A0A1H3W7W6_9SPHI</name>
<keyword evidence="4" id="KW-1185">Reference proteome</keyword>
<feature type="chain" id="PRO_5011575817" evidence="1">
    <location>
        <begin position="19"/>
        <end position="1589"/>
    </location>
</feature>
<dbReference type="Pfam" id="PF13585">
    <property type="entry name" value="CHU_C"/>
    <property type="match status" value="1"/>
</dbReference>
<dbReference type="InterPro" id="IPR041286">
    <property type="entry name" value="MBG_2"/>
</dbReference>
<dbReference type="RefSeq" id="WP_090554213.1">
    <property type="nucleotide sequence ID" value="NZ_FNRA01000001.1"/>
</dbReference>
<dbReference type="Gene3D" id="2.60.40.1080">
    <property type="match status" value="2"/>
</dbReference>
<dbReference type="EMBL" id="FNRA01000001">
    <property type="protein sequence ID" value="SDZ83183.1"/>
    <property type="molecule type" value="Genomic_DNA"/>
</dbReference>
<evidence type="ECO:0000256" key="1">
    <source>
        <dbReference type="SAM" id="SignalP"/>
    </source>
</evidence>
<evidence type="ECO:0000313" key="4">
    <source>
        <dbReference type="Proteomes" id="UP000198850"/>
    </source>
</evidence>
<dbReference type="STRING" id="425514.SAMN05443550_101136"/>
<dbReference type="Proteomes" id="UP000198850">
    <property type="component" value="Unassembled WGS sequence"/>
</dbReference>
<dbReference type="OrthoDB" id="355609at2"/>
<feature type="signal peptide" evidence="1">
    <location>
        <begin position="1"/>
        <end position="18"/>
    </location>
</feature>
<sequence length="1589" mass="164962">MKKILLFLFTLFSIQAFGQNNPALEMLIFPKYIEGSNNDYDGTGRNGIPYVYRARITGLAANTTYRYYNNMASESGAGSIGTYMYVLPPDNVPANTPEHIPGNFFMFPPDGPGAVTNNLSDLDVNYGTFTTDANGTYTGWFIQESVTVYPAGKQLFAHIVLNNPNAANPTLSAYQLYSPESQPLTIMSIDVLNNQGEVPTYGTAIRSTPATSGSPKNFVFLYDNAAGTGRPVAGTVIEDNGLTGRRAEEFDSNGYAAFYFDHVKHVDRAWGTMIPNTDASGIRRIEQRDLTSGEVVGYNTSDDGAWADGANQGGKVATALTNIGTNRDGNTAIVIDGSIVTLGAVKTPQTVAFTNTFPATFKVGDPDFTLSASSSAGLTAFQYTAAPAGILQITGSTVKIVGAGTATITVTEPGNATTAAGTATKVISVDGTPQAITGLPQTFTPTYGDANIVLAATGGASGNAVVYTSDDPTIAEITNGNQVLIKKAGTVIIRANQPGNATYSAAPEVTSTLTIAKAVLDVIAENKTKTQGAANPEATFVFGPFKGTDDAGSVMGTPVLTILADANTKAGVYDITVDVFGMSSDKYTFNSVKGSLTIEAKIDQVITFAGFTTAATYGSQPLPFQVSSNSPNEITFSTSDASVATVAKNATGDWAVTIVGAGEADITAAQAEDAAYAAGSATQHISIAKAPLSVIADDKAILTGEADPVFTARYEGFVNNESSQNLTGTLQFTKQADGANFLIIPSGLTSANYDIGFVNGKLTEGNTAFAAVHKIYGDAIFDPGARSASGTLSAYTIADPTIARANGAGLVQIVGVGSTDITALFSDGGTAVATLTVDQKAVTVTPDAQTRVYAQTNPELTVSYTGLVNGETDFVFTNKPAVTTTATETSPVAKYAITASGATARNYRFNYVPGVLTITQAALIVKADDQSKLYGQVNPALTLSYSGLAPQDNGAALNLQTVVTTTGTAAAKVGTYPITVTGLANTTNYTVTYAGGTLSVTPAPLNIKANDIERAEGQPNPIFAFTYTGFVNGDLAADLTAAPIATTTAVQTSPKGAYPITVTGASSPNYAITYTEGQLLVKGVQTIVYNDLPAVSYGDANFTPAASSETGLQPVFAADNLNVAAIENGRVKIIAAGTANISATFPATADFVAVTVSKPLVVAKRTLIVRADSKSKLYGQANPSLTASYDGFVNGETLATAVSAPAILTTTATPLSQVGTYAITGSAASAQNYTLVYEAGVLTVDKAVLTVTADNKTRAFGLDNPVFTFKYTGFVNAENESAVQIPALAATTAVASSPAGTYPITLSGASDENYTFNYLSGTLTITSTTRTITLNPIPVKFVGDADFIPGVVLTSGETPVFTSSDATIATIVDNKIHVVAAGNVTITATAPDNVNYATKPSASGLLIVSKASQTITFEGIPALKTNGTATIKATSSSGLPVTLTVSDPSYLSVTGDVIKGLRIGRVQVTASQPGNNQYAAAKIVVQDIRIDDADGEGIKVHPALSVNGDGMNEFLTIDGIKDYPLNKVTIINRTGIKVFDVEGYDNDQHVFVGKSKSGTLLPQGTYFALVEYNVDSKIKRKTGYFILKY</sequence>
<evidence type="ECO:0000313" key="3">
    <source>
        <dbReference type="EMBL" id="SDZ83183.1"/>
    </source>
</evidence>
<dbReference type="InterPro" id="IPR008964">
    <property type="entry name" value="Invasin/intimin_cell_adhesion"/>
</dbReference>
<protein>
    <submittedName>
        <fullName evidence="3">C-terminal domain of CHU protein family protein</fullName>
    </submittedName>
</protein>
<feature type="domain" description="MBG" evidence="2">
    <location>
        <begin position="842"/>
        <end position="917"/>
    </location>
</feature>
<reference evidence="3 4" key="1">
    <citation type="submission" date="2016-10" db="EMBL/GenBank/DDBJ databases">
        <authorList>
            <person name="de Groot N.N."/>
        </authorList>
    </citation>
    <scope>NUCLEOTIDE SEQUENCE [LARGE SCALE GENOMIC DNA]</scope>
    <source>
        <strain evidence="3 4">DSM 19033</strain>
    </source>
</reference>
<proteinExistence type="predicted"/>
<dbReference type="Gene3D" id="3.30.160.710">
    <property type="match status" value="5"/>
</dbReference>
<evidence type="ECO:0000259" key="2">
    <source>
        <dbReference type="Pfam" id="PF18676"/>
    </source>
</evidence>
<feature type="domain" description="MBG" evidence="2">
    <location>
        <begin position="1249"/>
        <end position="1324"/>
    </location>
</feature>